<evidence type="ECO:0000313" key="1">
    <source>
        <dbReference type="EMBL" id="ACK78558.1"/>
    </source>
</evidence>
<dbReference type="PaxDb" id="243159-AFE_2871"/>
<name>B7J964_ACIF2</name>
<organism evidence="1 2">
    <name type="scientific">Acidithiobacillus ferrooxidans (strain ATCC 23270 / DSM 14882 / CIP 104768 / NCIMB 8455)</name>
    <name type="common">Ferrobacillus ferrooxidans (strain ATCC 23270)</name>
    <dbReference type="NCBI Taxonomy" id="243159"/>
    <lineage>
        <taxon>Bacteria</taxon>
        <taxon>Pseudomonadati</taxon>
        <taxon>Pseudomonadota</taxon>
        <taxon>Acidithiobacillia</taxon>
        <taxon>Acidithiobacillales</taxon>
        <taxon>Acidithiobacillaceae</taxon>
        <taxon>Acidithiobacillus</taxon>
    </lineage>
</organism>
<sequence>MGTCAMYVVLHQCLRADALPAAESFLYDAGRRAGGI</sequence>
<proteinExistence type="predicted"/>
<gene>
    <name evidence="1" type="ordered locus">AFE_2871</name>
</gene>
<accession>B7J964</accession>
<reference evidence="1 2" key="1">
    <citation type="journal article" date="2008" name="BMC Genomics">
        <title>Acidithiobacillus ferrooxidans metabolism: from genome sequence to industrial applications.</title>
        <authorList>
            <person name="Valdes J."/>
            <person name="Pedroso I."/>
            <person name="Quatrini R."/>
            <person name="Dodson R.J."/>
            <person name="Tettelin H."/>
            <person name="Blake R.II."/>
            <person name="Eisen J.A."/>
            <person name="Holmes D.S."/>
        </authorList>
    </citation>
    <scope>NUCLEOTIDE SEQUENCE [LARGE SCALE GENOMIC DNA]</scope>
    <source>
        <strain evidence="2">ATCC 23270 / DSM 14882 / CIP 104768 / NCIMB 8455</strain>
    </source>
</reference>
<dbReference type="HOGENOM" id="CLU_3354032_0_0_6"/>
<dbReference type="KEGG" id="afr:AFE_2871"/>
<dbReference type="Proteomes" id="UP000001362">
    <property type="component" value="Chromosome"/>
</dbReference>
<keyword evidence="2" id="KW-1185">Reference proteome</keyword>
<dbReference type="STRING" id="243159.AFE_2871"/>
<dbReference type="AlphaFoldDB" id="B7J964"/>
<dbReference type="EMBL" id="CP001219">
    <property type="protein sequence ID" value="ACK78558.1"/>
    <property type="molecule type" value="Genomic_DNA"/>
</dbReference>
<evidence type="ECO:0000313" key="2">
    <source>
        <dbReference type="Proteomes" id="UP000001362"/>
    </source>
</evidence>
<protein>
    <submittedName>
        <fullName evidence="1">Uncharacterized protein</fullName>
    </submittedName>
</protein>